<feature type="domain" description="N-acetyltransferase" evidence="3">
    <location>
        <begin position="4"/>
        <end position="188"/>
    </location>
</feature>
<protein>
    <submittedName>
        <fullName evidence="4">Ribosomal protein S18 acetylase RimI</fullName>
    </submittedName>
</protein>
<dbReference type="Gene3D" id="3.40.630.30">
    <property type="match status" value="1"/>
</dbReference>
<dbReference type="InterPro" id="IPR000182">
    <property type="entry name" value="GNAT_dom"/>
</dbReference>
<dbReference type="PROSITE" id="PS51186">
    <property type="entry name" value="GNAT"/>
    <property type="match status" value="1"/>
</dbReference>
<keyword evidence="4" id="KW-0687">Ribonucleoprotein</keyword>
<sequence length="188" mass="21253">MNPLSLIPVSEDELEDLRELSIQTFTAAFGPQNDPADFQNYLQNAFSREQLTEELHQAGTTFYFLREAAPTVANNTDTGATEPSAATLGYLKLNTDAAQSEPLGEEGMEVERIYVRDGHQGKGLGQWMIERSGEMAKKAGKSFLWLGVWQENTRAVAFYQRMGFVIFGEHPYYIGSDRQMDWLMRLDL</sequence>
<dbReference type="GO" id="GO:0005840">
    <property type="term" value="C:ribosome"/>
    <property type="evidence" value="ECO:0007669"/>
    <property type="project" value="UniProtKB-KW"/>
</dbReference>
<accession>A0A1I6G1H1</accession>
<dbReference type="AlphaFoldDB" id="A0A1I6G1H1"/>
<evidence type="ECO:0000259" key="3">
    <source>
        <dbReference type="PROSITE" id="PS51186"/>
    </source>
</evidence>
<dbReference type="Proteomes" id="UP000199534">
    <property type="component" value="Unassembled WGS sequence"/>
</dbReference>
<keyword evidence="4" id="KW-0689">Ribosomal protein</keyword>
<dbReference type="GO" id="GO:0016747">
    <property type="term" value="F:acyltransferase activity, transferring groups other than amino-acyl groups"/>
    <property type="evidence" value="ECO:0007669"/>
    <property type="project" value="InterPro"/>
</dbReference>
<keyword evidence="1" id="KW-0808">Transferase</keyword>
<gene>
    <name evidence="4" type="ORF">SAMN04490243_1076</name>
</gene>
<evidence type="ECO:0000313" key="5">
    <source>
        <dbReference type="Proteomes" id="UP000199534"/>
    </source>
</evidence>
<evidence type="ECO:0000256" key="2">
    <source>
        <dbReference type="ARBA" id="ARBA00023315"/>
    </source>
</evidence>
<proteinExistence type="predicted"/>
<keyword evidence="5" id="KW-1185">Reference proteome</keyword>
<dbReference type="PANTHER" id="PTHR43420:SF47">
    <property type="entry name" value="N-ACETYLTRANSFERASE DOMAIN-CONTAINING PROTEIN"/>
    <property type="match status" value="1"/>
</dbReference>
<reference evidence="4 5" key="1">
    <citation type="submission" date="2016-10" db="EMBL/GenBank/DDBJ databases">
        <authorList>
            <person name="de Groot N.N."/>
        </authorList>
    </citation>
    <scope>NUCLEOTIDE SEQUENCE [LARGE SCALE GENOMIC DNA]</scope>
    <source>
        <strain evidence="4 5">DSM 21019</strain>
    </source>
</reference>
<dbReference type="CDD" id="cd04301">
    <property type="entry name" value="NAT_SF"/>
    <property type="match status" value="1"/>
</dbReference>
<dbReference type="SUPFAM" id="SSF55729">
    <property type="entry name" value="Acyl-CoA N-acyltransferases (Nat)"/>
    <property type="match status" value="1"/>
</dbReference>
<dbReference type="InterPro" id="IPR050680">
    <property type="entry name" value="YpeA/RimI_acetyltransf"/>
</dbReference>
<dbReference type="InterPro" id="IPR016181">
    <property type="entry name" value="Acyl_CoA_acyltransferase"/>
</dbReference>
<organism evidence="4 5">
    <name type="scientific">Robiginitalea myxolifaciens</name>
    <dbReference type="NCBI Taxonomy" id="400055"/>
    <lineage>
        <taxon>Bacteria</taxon>
        <taxon>Pseudomonadati</taxon>
        <taxon>Bacteroidota</taxon>
        <taxon>Flavobacteriia</taxon>
        <taxon>Flavobacteriales</taxon>
        <taxon>Flavobacteriaceae</taxon>
        <taxon>Robiginitalea</taxon>
    </lineage>
</organism>
<dbReference type="OrthoDB" id="7205533at2"/>
<evidence type="ECO:0000313" key="4">
    <source>
        <dbReference type="EMBL" id="SFR35991.1"/>
    </source>
</evidence>
<name>A0A1I6G1H1_9FLAO</name>
<dbReference type="EMBL" id="FOYQ01000001">
    <property type="protein sequence ID" value="SFR35991.1"/>
    <property type="molecule type" value="Genomic_DNA"/>
</dbReference>
<dbReference type="STRING" id="400055.SAMN04490243_1076"/>
<evidence type="ECO:0000256" key="1">
    <source>
        <dbReference type="ARBA" id="ARBA00022679"/>
    </source>
</evidence>
<keyword evidence="2" id="KW-0012">Acyltransferase</keyword>
<dbReference type="RefSeq" id="WP_092981250.1">
    <property type="nucleotide sequence ID" value="NZ_FOYQ01000001.1"/>
</dbReference>
<dbReference type="PANTHER" id="PTHR43420">
    <property type="entry name" value="ACETYLTRANSFERASE"/>
    <property type="match status" value="1"/>
</dbReference>
<dbReference type="Pfam" id="PF00583">
    <property type="entry name" value="Acetyltransf_1"/>
    <property type="match status" value="1"/>
</dbReference>